<dbReference type="AlphaFoldDB" id="X1I2Q8"/>
<dbReference type="SUPFAM" id="SSF55144">
    <property type="entry name" value="LigT-like"/>
    <property type="match status" value="1"/>
</dbReference>
<evidence type="ECO:0000259" key="1">
    <source>
        <dbReference type="Pfam" id="PF02834"/>
    </source>
</evidence>
<proteinExistence type="predicted"/>
<evidence type="ECO:0000313" key="2">
    <source>
        <dbReference type="EMBL" id="GAH51848.1"/>
    </source>
</evidence>
<organism evidence="2">
    <name type="scientific">marine sediment metagenome</name>
    <dbReference type="NCBI Taxonomy" id="412755"/>
    <lineage>
        <taxon>unclassified sequences</taxon>
        <taxon>metagenomes</taxon>
        <taxon>ecological metagenomes</taxon>
    </lineage>
</organism>
<dbReference type="InterPro" id="IPR014051">
    <property type="entry name" value="Phosphoesterase_HXTX"/>
</dbReference>
<dbReference type="Pfam" id="PF02834">
    <property type="entry name" value="LigT_PEase"/>
    <property type="match status" value="1"/>
</dbReference>
<dbReference type="EMBL" id="BARU01015436">
    <property type="protein sequence ID" value="GAH51848.1"/>
    <property type="molecule type" value="Genomic_DNA"/>
</dbReference>
<comment type="caution">
    <text evidence="2">The sequence shown here is derived from an EMBL/GenBank/DDBJ whole genome shotgun (WGS) entry which is preliminary data.</text>
</comment>
<sequence>MGYQSERKKFTPHATIARVRYIKDAEKLITNLDGLANESIGSMTISKFNMKRSTLTPSGPIYETLWNIP</sequence>
<accession>X1I2Q8</accession>
<feature type="domain" description="Phosphoesterase HXTX" evidence="1">
    <location>
        <begin position="5"/>
        <end position="62"/>
    </location>
</feature>
<gene>
    <name evidence="2" type="ORF">S03H2_26539</name>
</gene>
<dbReference type="Gene3D" id="3.90.1140.10">
    <property type="entry name" value="Cyclic phosphodiesterase"/>
    <property type="match status" value="1"/>
</dbReference>
<protein>
    <recommendedName>
        <fullName evidence="1">Phosphoesterase HXTX domain-containing protein</fullName>
    </recommendedName>
</protein>
<reference evidence="2" key="1">
    <citation type="journal article" date="2014" name="Front. Microbiol.">
        <title>High frequency of phylogenetically diverse reductive dehalogenase-homologous genes in deep subseafloor sedimentary metagenomes.</title>
        <authorList>
            <person name="Kawai M."/>
            <person name="Futagami T."/>
            <person name="Toyoda A."/>
            <person name="Takaki Y."/>
            <person name="Nishi S."/>
            <person name="Hori S."/>
            <person name="Arai W."/>
            <person name="Tsubouchi T."/>
            <person name="Morono Y."/>
            <person name="Uchiyama I."/>
            <person name="Ito T."/>
            <person name="Fujiyama A."/>
            <person name="Inagaki F."/>
            <person name="Takami H."/>
        </authorList>
    </citation>
    <scope>NUCLEOTIDE SEQUENCE</scope>
    <source>
        <strain evidence="2">Expedition CK06-06</strain>
    </source>
</reference>
<name>X1I2Q8_9ZZZZ</name>
<dbReference type="InterPro" id="IPR009097">
    <property type="entry name" value="Cyclic_Pdiesterase"/>
</dbReference>